<feature type="compositionally biased region" description="Low complexity" evidence="2">
    <location>
        <begin position="199"/>
        <end position="209"/>
    </location>
</feature>
<feature type="coiled-coil region" evidence="1">
    <location>
        <begin position="37"/>
        <end position="85"/>
    </location>
</feature>
<sequence length="209" mass="23761">MTVRNRQRVEPTPNVGTARHRVDEHLKGVVERHVLEVDNLKEMRIREINARREVEQELEVVKEKQRKDEEEVMKLRSQLKELSMEKRRHAAGTNLKSKLDEATRLSSKKTEKGKQAATPRAATDQRDIFLKDARRVLKNLTKKELLVICEEEGVDYVKLDTTKKLIANLRADRAVEAGKGERNGVTIQEVSDDGGGGNQQENGDVSTDS</sequence>
<name>A0A388KEL1_CHABU</name>
<dbReference type="Gramene" id="GBG68494">
    <property type="protein sequence ID" value="GBG68494"/>
    <property type="gene ID" value="CBR_g3038"/>
</dbReference>
<comment type="caution">
    <text evidence="3">The sequence shown here is derived from an EMBL/GenBank/DDBJ whole genome shotgun (WGS) entry which is preliminary data.</text>
</comment>
<feature type="region of interest" description="Disordered" evidence="2">
    <location>
        <begin position="1"/>
        <end position="21"/>
    </location>
</feature>
<dbReference type="Proteomes" id="UP000265515">
    <property type="component" value="Unassembled WGS sequence"/>
</dbReference>
<organism evidence="3 4">
    <name type="scientific">Chara braunii</name>
    <name type="common">Braun's stonewort</name>
    <dbReference type="NCBI Taxonomy" id="69332"/>
    <lineage>
        <taxon>Eukaryota</taxon>
        <taxon>Viridiplantae</taxon>
        <taxon>Streptophyta</taxon>
        <taxon>Charophyceae</taxon>
        <taxon>Charales</taxon>
        <taxon>Characeae</taxon>
        <taxon>Chara</taxon>
    </lineage>
</organism>
<gene>
    <name evidence="3" type="ORF">CBR_g3038</name>
</gene>
<feature type="region of interest" description="Disordered" evidence="2">
    <location>
        <begin position="86"/>
        <end position="122"/>
    </location>
</feature>
<accession>A0A388KEL1</accession>
<evidence type="ECO:0000256" key="2">
    <source>
        <dbReference type="SAM" id="MobiDB-lite"/>
    </source>
</evidence>
<evidence type="ECO:0000256" key="1">
    <source>
        <dbReference type="SAM" id="Coils"/>
    </source>
</evidence>
<reference evidence="3 4" key="1">
    <citation type="journal article" date="2018" name="Cell">
        <title>The Chara Genome: Secondary Complexity and Implications for Plant Terrestrialization.</title>
        <authorList>
            <person name="Nishiyama T."/>
            <person name="Sakayama H."/>
            <person name="Vries J.D."/>
            <person name="Buschmann H."/>
            <person name="Saint-Marcoux D."/>
            <person name="Ullrich K.K."/>
            <person name="Haas F.B."/>
            <person name="Vanderstraeten L."/>
            <person name="Becker D."/>
            <person name="Lang D."/>
            <person name="Vosolsobe S."/>
            <person name="Rombauts S."/>
            <person name="Wilhelmsson P.K.I."/>
            <person name="Janitza P."/>
            <person name="Kern R."/>
            <person name="Heyl A."/>
            <person name="Rumpler F."/>
            <person name="Villalobos L.I.A.C."/>
            <person name="Clay J.M."/>
            <person name="Skokan R."/>
            <person name="Toyoda A."/>
            <person name="Suzuki Y."/>
            <person name="Kagoshima H."/>
            <person name="Schijlen E."/>
            <person name="Tajeshwar N."/>
            <person name="Catarino B."/>
            <person name="Hetherington A.J."/>
            <person name="Saltykova A."/>
            <person name="Bonnot C."/>
            <person name="Breuninger H."/>
            <person name="Symeonidi A."/>
            <person name="Radhakrishnan G.V."/>
            <person name="Van Nieuwerburgh F."/>
            <person name="Deforce D."/>
            <person name="Chang C."/>
            <person name="Karol K.G."/>
            <person name="Hedrich R."/>
            <person name="Ulvskov P."/>
            <person name="Glockner G."/>
            <person name="Delwiche C.F."/>
            <person name="Petrasek J."/>
            <person name="Van de Peer Y."/>
            <person name="Friml J."/>
            <person name="Beilby M."/>
            <person name="Dolan L."/>
            <person name="Kohara Y."/>
            <person name="Sugano S."/>
            <person name="Fujiyama A."/>
            <person name="Delaux P.-M."/>
            <person name="Quint M."/>
            <person name="TheiBen G."/>
            <person name="Hagemann M."/>
            <person name="Harholt J."/>
            <person name="Dunand C."/>
            <person name="Zachgo S."/>
            <person name="Langdale J."/>
            <person name="Maumus F."/>
            <person name="Straeten D.V.D."/>
            <person name="Gould S.B."/>
            <person name="Rensing S.A."/>
        </authorList>
    </citation>
    <scope>NUCLEOTIDE SEQUENCE [LARGE SCALE GENOMIC DNA]</scope>
    <source>
        <strain evidence="3 4">S276</strain>
    </source>
</reference>
<dbReference type="AlphaFoldDB" id="A0A388KEL1"/>
<protein>
    <submittedName>
        <fullName evidence="3">Uncharacterized protein</fullName>
    </submittedName>
</protein>
<evidence type="ECO:0000313" key="4">
    <source>
        <dbReference type="Proteomes" id="UP000265515"/>
    </source>
</evidence>
<dbReference type="EMBL" id="BFEA01000101">
    <property type="protein sequence ID" value="GBG68494.1"/>
    <property type="molecule type" value="Genomic_DNA"/>
</dbReference>
<keyword evidence="4" id="KW-1185">Reference proteome</keyword>
<proteinExistence type="predicted"/>
<feature type="compositionally biased region" description="Basic and acidic residues" evidence="2">
    <location>
        <begin position="97"/>
        <end position="114"/>
    </location>
</feature>
<evidence type="ECO:0000313" key="3">
    <source>
        <dbReference type="EMBL" id="GBG68494.1"/>
    </source>
</evidence>
<feature type="region of interest" description="Disordered" evidence="2">
    <location>
        <begin position="175"/>
        <end position="209"/>
    </location>
</feature>
<keyword evidence="1" id="KW-0175">Coiled coil</keyword>